<dbReference type="SUPFAM" id="SSF46689">
    <property type="entry name" value="Homeodomain-like"/>
    <property type="match status" value="1"/>
</dbReference>
<dbReference type="Proteomes" id="UP001596122">
    <property type="component" value="Unassembled WGS sequence"/>
</dbReference>
<protein>
    <submittedName>
        <fullName evidence="6">TetR/AcrR family transcriptional regulator</fullName>
    </submittedName>
</protein>
<dbReference type="InterPro" id="IPR009057">
    <property type="entry name" value="Homeodomain-like_sf"/>
</dbReference>
<dbReference type="InterPro" id="IPR050109">
    <property type="entry name" value="HTH-type_TetR-like_transc_reg"/>
</dbReference>
<keyword evidence="2 4" id="KW-0238">DNA-binding</keyword>
<organism evidence="6 7">
    <name type="scientific">Aquipuribacter nitratireducens</name>
    <dbReference type="NCBI Taxonomy" id="650104"/>
    <lineage>
        <taxon>Bacteria</taxon>
        <taxon>Bacillati</taxon>
        <taxon>Actinomycetota</taxon>
        <taxon>Actinomycetes</taxon>
        <taxon>Micrococcales</taxon>
        <taxon>Intrasporangiaceae</taxon>
        <taxon>Aquipuribacter</taxon>
    </lineage>
</organism>
<evidence type="ECO:0000313" key="7">
    <source>
        <dbReference type="Proteomes" id="UP001596122"/>
    </source>
</evidence>
<gene>
    <name evidence="6" type="ORF">ACFPJ6_16395</name>
</gene>
<accession>A0ABW0GU56</accession>
<dbReference type="Pfam" id="PF00440">
    <property type="entry name" value="TetR_N"/>
    <property type="match status" value="1"/>
</dbReference>
<evidence type="ECO:0000256" key="2">
    <source>
        <dbReference type="ARBA" id="ARBA00023125"/>
    </source>
</evidence>
<feature type="domain" description="HTH tetR-type" evidence="5">
    <location>
        <begin position="11"/>
        <end position="71"/>
    </location>
</feature>
<dbReference type="InterPro" id="IPR001647">
    <property type="entry name" value="HTH_TetR"/>
</dbReference>
<reference evidence="7" key="1">
    <citation type="journal article" date="2019" name="Int. J. Syst. Evol. Microbiol.">
        <title>The Global Catalogue of Microorganisms (GCM) 10K type strain sequencing project: providing services to taxonomists for standard genome sequencing and annotation.</title>
        <authorList>
            <consortium name="The Broad Institute Genomics Platform"/>
            <consortium name="The Broad Institute Genome Sequencing Center for Infectious Disease"/>
            <person name="Wu L."/>
            <person name="Ma J."/>
        </authorList>
    </citation>
    <scope>NUCLEOTIDE SEQUENCE [LARGE SCALE GENOMIC DNA]</scope>
    <source>
        <strain evidence="7">CCUG 43114</strain>
    </source>
</reference>
<sequence length="242" mass="25979">MQEVLTPRRAPLTVERIVDTSRALLVEGGPEAVVVREVARRLEVTAPALYRHVSGRDDLLTLLIAACSDEATAAAAAGRDSVPAHDPVARLREATWAFRSWALGHPAEFGLVFGTPVAGYAAPEDGPTTAASQRFGAFFGGLFAELLAAGLLRTVDARTLTAGERESLRAFAARVGAPWGPGETYPFVEGYHRMLGSITVEVSGHLRWAFPDAEAFVRRQLDELLDDLLVTRPDRPASAPPS</sequence>
<dbReference type="InterPro" id="IPR025996">
    <property type="entry name" value="MT1864/Rv1816-like_C"/>
</dbReference>
<dbReference type="EMBL" id="JBHSLD010000025">
    <property type="protein sequence ID" value="MFC5382346.1"/>
    <property type="molecule type" value="Genomic_DNA"/>
</dbReference>
<dbReference type="RefSeq" id="WP_340270099.1">
    <property type="nucleotide sequence ID" value="NZ_JBBEOG010000005.1"/>
</dbReference>
<dbReference type="InterPro" id="IPR036271">
    <property type="entry name" value="Tet_transcr_reg_TetR-rel_C_sf"/>
</dbReference>
<evidence type="ECO:0000256" key="3">
    <source>
        <dbReference type="ARBA" id="ARBA00023163"/>
    </source>
</evidence>
<dbReference type="PANTHER" id="PTHR30055:SF234">
    <property type="entry name" value="HTH-TYPE TRANSCRIPTIONAL REGULATOR BETI"/>
    <property type="match status" value="1"/>
</dbReference>
<dbReference type="Pfam" id="PF13305">
    <property type="entry name" value="TetR_C_33"/>
    <property type="match status" value="1"/>
</dbReference>
<comment type="caution">
    <text evidence="6">The sequence shown here is derived from an EMBL/GenBank/DDBJ whole genome shotgun (WGS) entry which is preliminary data.</text>
</comment>
<dbReference type="PROSITE" id="PS50977">
    <property type="entry name" value="HTH_TETR_2"/>
    <property type="match status" value="1"/>
</dbReference>
<proteinExistence type="predicted"/>
<evidence type="ECO:0000256" key="4">
    <source>
        <dbReference type="PROSITE-ProRule" id="PRU00335"/>
    </source>
</evidence>
<keyword evidence="7" id="KW-1185">Reference proteome</keyword>
<evidence type="ECO:0000256" key="1">
    <source>
        <dbReference type="ARBA" id="ARBA00023015"/>
    </source>
</evidence>
<keyword evidence="1" id="KW-0805">Transcription regulation</keyword>
<feature type="DNA-binding region" description="H-T-H motif" evidence="4">
    <location>
        <begin position="34"/>
        <end position="53"/>
    </location>
</feature>
<dbReference type="PANTHER" id="PTHR30055">
    <property type="entry name" value="HTH-TYPE TRANSCRIPTIONAL REGULATOR RUTR"/>
    <property type="match status" value="1"/>
</dbReference>
<dbReference type="SUPFAM" id="SSF48498">
    <property type="entry name" value="Tetracyclin repressor-like, C-terminal domain"/>
    <property type="match status" value="1"/>
</dbReference>
<dbReference type="Gene3D" id="1.10.357.10">
    <property type="entry name" value="Tetracycline Repressor, domain 2"/>
    <property type="match status" value="1"/>
</dbReference>
<keyword evidence="3" id="KW-0804">Transcription</keyword>
<evidence type="ECO:0000313" key="6">
    <source>
        <dbReference type="EMBL" id="MFC5382346.1"/>
    </source>
</evidence>
<evidence type="ECO:0000259" key="5">
    <source>
        <dbReference type="PROSITE" id="PS50977"/>
    </source>
</evidence>
<name>A0ABW0GU56_9MICO</name>